<keyword evidence="5" id="KW-1185">Reference proteome</keyword>
<protein>
    <recommendedName>
        <fullName evidence="3">CCHC-type domain-containing protein</fullName>
    </recommendedName>
</protein>
<dbReference type="PANTHER" id="PTHR35317">
    <property type="entry name" value="OS04G0629600 PROTEIN"/>
    <property type="match status" value="1"/>
</dbReference>
<dbReference type="SUPFAM" id="SSF57756">
    <property type="entry name" value="Retrovirus zinc finger-like domains"/>
    <property type="match status" value="1"/>
</dbReference>
<evidence type="ECO:0000256" key="2">
    <source>
        <dbReference type="SAM" id="MobiDB-lite"/>
    </source>
</evidence>
<dbReference type="InterPro" id="IPR036875">
    <property type="entry name" value="Znf_CCHC_sf"/>
</dbReference>
<organism evidence="4 5">
    <name type="scientific">Vigna angularis var. angularis</name>
    <dbReference type="NCBI Taxonomy" id="157739"/>
    <lineage>
        <taxon>Eukaryota</taxon>
        <taxon>Viridiplantae</taxon>
        <taxon>Streptophyta</taxon>
        <taxon>Embryophyta</taxon>
        <taxon>Tracheophyta</taxon>
        <taxon>Spermatophyta</taxon>
        <taxon>Magnoliopsida</taxon>
        <taxon>eudicotyledons</taxon>
        <taxon>Gunneridae</taxon>
        <taxon>Pentapetalae</taxon>
        <taxon>rosids</taxon>
        <taxon>fabids</taxon>
        <taxon>Fabales</taxon>
        <taxon>Fabaceae</taxon>
        <taxon>Papilionoideae</taxon>
        <taxon>50 kb inversion clade</taxon>
        <taxon>NPAAA clade</taxon>
        <taxon>indigoferoid/millettioid clade</taxon>
        <taxon>Phaseoleae</taxon>
        <taxon>Vigna</taxon>
    </lineage>
</organism>
<sequence>MASRDMSVNLPVLTDKSWSRWSTQMHILFCVQDVNSVMERAVSASDFHGTEKEEFKRKNDRALLIIHQCVDDKHFEKIQNAASAREAWNILVDCHAGGEKVKKVKLQSLRRQYERLLMEDGDKVSEFFSKILSIVNQMKNCGDTVTDLMVIEKIMRSLPSTFDHIVVAIKESRDLGKLKIEELQSSLEAYEMRMRERNPIKREEQALKAQHVEKKTFKNWKGKNGKGKWRKDRNKDDQNESSTEDEGKSEKNFQKKDKRNIECFNCHRYGHYASECYAEKKEQKKGQGKEAYAAQVESGSEEPVILMTTTSEVSSHSQDKLWYLDLGCSNHMTCNRGWLVNFAETKRSMVKFADESTSKVDGVGDVVIKRKNGSRIILTGVLFVPAIRYNLLSIGQLIQKDFTIVMGDFNKVEVFDKKKNLILRCKISKDKTFHINLVKSAMSEESREIITDTRTGDEEGLVHVAMLACTNSIGQTEDEDMFACAEPIGQTEALKKSMWKEENVEVNATKEAWGVGVTGEPKHGEHRSVTSFSLGVMGEPRHLRTPFDQVIQPHPTSTFIQPSVASHKSVKMATTLKPVGHVTQSLFRTVRPWLHSSHKLASAFVT</sequence>
<gene>
    <name evidence="4" type="primary">Vigan.07G109200</name>
    <name evidence="4" type="ORF">VIGAN_07109200</name>
</gene>
<evidence type="ECO:0000259" key="3">
    <source>
        <dbReference type="PROSITE" id="PS50158"/>
    </source>
</evidence>
<dbReference type="Proteomes" id="UP000291084">
    <property type="component" value="Chromosome 7"/>
</dbReference>
<dbReference type="Pfam" id="PF22936">
    <property type="entry name" value="Pol_BBD"/>
    <property type="match status" value="1"/>
</dbReference>
<reference evidence="4 5" key="1">
    <citation type="journal article" date="2015" name="Sci. Rep.">
        <title>The power of single molecule real-time sequencing technology in the de novo assembly of a eukaryotic genome.</title>
        <authorList>
            <person name="Sakai H."/>
            <person name="Naito K."/>
            <person name="Ogiso-Tanaka E."/>
            <person name="Takahashi Y."/>
            <person name="Iseki K."/>
            <person name="Muto C."/>
            <person name="Satou K."/>
            <person name="Teruya K."/>
            <person name="Shiroma A."/>
            <person name="Shimoji M."/>
            <person name="Hirano T."/>
            <person name="Itoh T."/>
            <person name="Kaga A."/>
            <person name="Tomooka N."/>
        </authorList>
    </citation>
    <scope>NUCLEOTIDE SEQUENCE [LARGE SCALE GENOMIC DNA]</scope>
    <source>
        <strain evidence="5">cv. Shumari</strain>
    </source>
</reference>
<feature type="region of interest" description="Disordered" evidence="2">
    <location>
        <begin position="220"/>
        <end position="253"/>
    </location>
</feature>
<keyword evidence="1" id="KW-0863">Zinc-finger</keyword>
<dbReference type="InterPro" id="IPR001878">
    <property type="entry name" value="Znf_CCHC"/>
</dbReference>
<name>A0A0S3SHM4_PHAAN</name>
<dbReference type="GO" id="GO:0003676">
    <property type="term" value="F:nucleic acid binding"/>
    <property type="evidence" value="ECO:0007669"/>
    <property type="project" value="InterPro"/>
</dbReference>
<accession>A0A0S3SHM4</accession>
<keyword evidence="1" id="KW-0862">Zinc</keyword>
<feature type="compositionally biased region" description="Basic residues" evidence="2">
    <location>
        <begin position="220"/>
        <end position="232"/>
    </location>
</feature>
<dbReference type="OrthoDB" id="1432336at2759"/>
<dbReference type="InterPro" id="IPR054722">
    <property type="entry name" value="PolX-like_BBD"/>
</dbReference>
<evidence type="ECO:0000256" key="1">
    <source>
        <dbReference type="PROSITE-ProRule" id="PRU00047"/>
    </source>
</evidence>
<feature type="domain" description="CCHC-type" evidence="3">
    <location>
        <begin position="263"/>
        <end position="276"/>
    </location>
</feature>
<evidence type="ECO:0000313" key="4">
    <source>
        <dbReference type="EMBL" id="BAT92387.1"/>
    </source>
</evidence>
<dbReference type="EMBL" id="AP015040">
    <property type="protein sequence ID" value="BAT92387.1"/>
    <property type="molecule type" value="Genomic_DNA"/>
</dbReference>
<evidence type="ECO:0000313" key="5">
    <source>
        <dbReference type="Proteomes" id="UP000291084"/>
    </source>
</evidence>
<dbReference type="Gene3D" id="4.10.60.10">
    <property type="entry name" value="Zinc finger, CCHC-type"/>
    <property type="match status" value="1"/>
</dbReference>
<dbReference type="AlphaFoldDB" id="A0A0S3SHM4"/>
<dbReference type="PANTHER" id="PTHR35317:SF28">
    <property type="entry name" value="ZINC FINGER, CCHC-TYPE, RIBONUCLEASE H-LIKE DOMAIN, GAG-PRE-INTEGRASE DOMAIN PROTEIN-RELATED"/>
    <property type="match status" value="1"/>
</dbReference>
<dbReference type="GO" id="GO:0008270">
    <property type="term" value="F:zinc ion binding"/>
    <property type="evidence" value="ECO:0007669"/>
    <property type="project" value="UniProtKB-KW"/>
</dbReference>
<dbReference type="Pfam" id="PF14223">
    <property type="entry name" value="Retrotran_gag_2"/>
    <property type="match status" value="1"/>
</dbReference>
<dbReference type="PROSITE" id="PS50158">
    <property type="entry name" value="ZF_CCHC"/>
    <property type="match status" value="1"/>
</dbReference>
<keyword evidence="1" id="KW-0479">Metal-binding</keyword>
<proteinExistence type="predicted"/>